<dbReference type="AlphaFoldDB" id="A0A6J7P6A6"/>
<proteinExistence type="predicted"/>
<dbReference type="CDD" id="cd03510">
    <property type="entry name" value="Rhizobitoxine-FADS-like"/>
    <property type="match status" value="1"/>
</dbReference>
<dbReference type="GO" id="GO:0042284">
    <property type="term" value="F:sphingolipid delta-4 desaturase activity"/>
    <property type="evidence" value="ECO:0007669"/>
    <property type="project" value="TreeGrafter"/>
</dbReference>
<keyword evidence="1" id="KW-0472">Membrane</keyword>
<dbReference type="PANTHER" id="PTHR12879">
    <property type="entry name" value="SPHINGOLIPID DELTA 4 DESATURASE/C-4 HYDROXYLASE PROTEIN DES2"/>
    <property type="match status" value="1"/>
</dbReference>
<evidence type="ECO:0000313" key="3">
    <source>
        <dbReference type="EMBL" id="CAB5000731.1"/>
    </source>
</evidence>
<dbReference type="EMBL" id="CAFBPC010000045">
    <property type="protein sequence ID" value="CAB5000731.1"/>
    <property type="molecule type" value="Genomic_DNA"/>
</dbReference>
<dbReference type="GO" id="GO:0046513">
    <property type="term" value="P:ceramide biosynthetic process"/>
    <property type="evidence" value="ECO:0007669"/>
    <property type="project" value="TreeGrafter"/>
</dbReference>
<feature type="domain" description="Fatty acid desaturase" evidence="2">
    <location>
        <begin position="76"/>
        <end position="301"/>
    </location>
</feature>
<feature type="transmembrane region" description="Helical" evidence="1">
    <location>
        <begin position="62"/>
        <end position="85"/>
    </location>
</feature>
<organism evidence="3">
    <name type="scientific">freshwater metagenome</name>
    <dbReference type="NCBI Taxonomy" id="449393"/>
    <lineage>
        <taxon>unclassified sequences</taxon>
        <taxon>metagenomes</taxon>
        <taxon>ecological metagenomes</taxon>
    </lineage>
</organism>
<name>A0A6J7P6A6_9ZZZZ</name>
<sequence>MAGESGFRLGGMAPTIDSLPRVIDNPSIGTDGRPVPELRAELRRIPSLLNAWSVLWCYGQNILILAAAVHINHIATWLIAFLLMGRMHAQFASLMHEAAHRLLFKHRGANDWVGNWLLGFPVITSTPAYRRVHMAHHREEFGPDEPDIPLYANYPITAESFRRKLVRDATGQTGIKLFRNQLRGFRSPDVRVRRTLLKMTLVQVIVIAAFFAVGHPWLYLTMFVLPYFTLWRVINRLRSIAEHGGLRADDDRRIATHSVVQHPIARFYLVPYNIGFHLAHHVDAGVPFRHLPKYHALLRDTRYVDDSYEYPSYGALWKAASGFPLRP</sequence>
<evidence type="ECO:0000259" key="2">
    <source>
        <dbReference type="Pfam" id="PF00487"/>
    </source>
</evidence>
<gene>
    <name evidence="3" type="ORF">UFOPK4057_00288</name>
</gene>
<evidence type="ECO:0000256" key="1">
    <source>
        <dbReference type="SAM" id="Phobius"/>
    </source>
</evidence>
<accession>A0A6J7P6A6</accession>
<keyword evidence="1" id="KW-0812">Transmembrane</keyword>
<dbReference type="InterPro" id="IPR005804">
    <property type="entry name" value="FA_desaturase_dom"/>
</dbReference>
<dbReference type="GO" id="GO:0016020">
    <property type="term" value="C:membrane"/>
    <property type="evidence" value="ECO:0007669"/>
    <property type="project" value="GOC"/>
</dbReference>
<protein>
    <submittedName>
        <fullName evidence="3">Unannotated protein</fullName>
    </submittedName>
</protein>
<keyword evidence="1" id="KW-1133">Transmembrane helix</keyword>
<reference evidence="3" key="1">
    <citation type="submission" date="2020-05" db="EMBL/GenBank/DDBJ databases">
        <authorList>
            <person name="Chiriac C."/>
            <person name="Salcher M."/>
            <person name="Ghai R."/>
            <person name="Kavagutti S V."/>
        </authorList>
    </citation>
    <scope>NUCLEOTIDE SEQUENCE</scope>
</reference>
<dbReference type="Pfam" id="PF00487">
    <property type="entry name" value="FA_desaturase"/>
    <property type="match status" value="1"/>
</dbReference>
<dbReference type="PANTHER" id="PTHR12879:SF8">
    <property type="entry name" value="SPHINGOLIPID DELTA(4)-DESATURASE DES1"/>
    <property type="match status" value="1"/>
</dbReference>